<organism evidence="2">
    <name type="scientific">Bradyrhizobium diazoefficiens</name>
    <dbReference type="NCBI Taxonomy" id="1355477"/>
    <lineage>
        <taxon>Bacteria</taxon>
        <taxon>Pseudomonadati</taxon>
        <taxon>Pseudomonadota</taxon>
        <taxon>Alphaproteobacteria</taxon>
        <taxon>Hyphomicrobiales</taxon>
        <taxon>Nitrobacteraceae</taxon>
        <taxon>Bradyrhizobium</taxon>
    </lineage>
</organism>
<evidence type="ECO:0000313" key="4">
    <source>
        <dbReference type="EMBL" id="BCE70436.1"/>
    </source>
</evidence>
<reference evidence="3" key="3">
    <citation type="submission" date="2020-05" db="EMBL/GenBank/DDBJ databases">
        <title>Complete genome sequence of Bradyrhizobium diazoefficiens XF3 isolated from soybean nodule.</title>
        <authorList>
            <person name="Noda R."/>
            <person name="Kakizaki K."/>
            <person name="Minamisawa K."/>
        </authorList>
    </citation>
    <scope>NUCLEOTIDE SEQUENCE</scope>
    <source>
        <strain evidence="3">XF3</strain>
    </source>
</reference>
<reference evidence="5" key="1">
    <citation type="submission" date="2020-05" db="EMBL/GenBank/DDBJ databases">
        <title>Complete genome sequence of Bradyrhizobium diazoefficiens XF10 isolated from soybean nodule.</title>
        <authorList>
            <person name="Noda R."/>
            <person name="Kakizaki K."/>
            <person name="Minamisawa K."/>
        </authorList>
    </citation>
    <scope>NUCLEOTIDE SEQUENCE</scope>
    <source>
        <strain evidence="5">XF10</strain>
    </source>
</reference>
<accession>A0A809XIW0</accession>
<reference evidence="4" key="4">
    <citation type="submission" date="2020-05" db="EMBL/GenBank/DDBJ databases">
        <title>Complete genome sequence of Bradyrhizobium diazoefficiens XF8 isolated from soybean nodule.</title>
        <authorList>
            <person name="Noda R."/>
            <person name="Kakizaki K."/>
            <person name="Minamisawa K."/>
        </authorList>
    </citation>
    <scope>NUCLEOTIDE SEQUENCE</scope>
    <source>
        <strain evidence="4">XF8</strain>
    </source>
</reference>
<dbReference type="EMBL" id="AP023093">
    <property type="protein sequence ID" value="BCE35455.1"/>
    <property type="molecule type" value="Genomic_DNA"/>
</dbReference>
<name>A0A809XIW0_9BRAD</name>
<sequence>MKASTSVSKAESQLAVPLTITTFLDSSVVSRPKGSAVWTGAGVAATAGAVGLGEVLAAGAGDAAGAGEALAAGEGVATGAGEALAAGAGEADGAGEGLAEAAGAGLCARAPDSPSDKAAAGISAARARRRKVFILFSPRPWSSKALIHQDLTHQGLNLAARPGSREPRRSNTRAPNSSHDRCVMANVLAPGGKSLAKRPRIAI</sequence>
<dbReference type="AlphaFoldDB" id="A0A809XIW0"/>
<protein>
    <submittedName>
        <fullName evidence="2">Uncharacterized protein</fullName>
    </submittedName>
</protein>
<reference evidence="2" key="2">
    <citation type="submission" date="2020-05" db="EMBL/GenBank/DDBJ databases">
        <title>Complete genome sequence of Bradyrhizobium diazoefficiens XF2 isolated from soybean nodule.</title>
        <authorList>
            <person name="Noda R."/>
            <person name="Kakizaki K."/>
            <person name="Minamisawa K."/>
        </authorList>
    </citation>
    <scope>NUCLEOTIDE SEQUENCE</scope>
    <source>
        <strain evidence="2">XF2</strain>
    </source>
</reference>
<feature type="region of interest" description="Disordered" evidence="1">
    <location>
        <begin position="158"/>
        <end position="180"/>
    </location>
</feature>
<dbReference type="EMBL" id="AP023097">
    <property type="protein sequence ID" value="BCE70436.1"/>
    <property type="molecule type" value="Genomic_DNA"/>
</dbReference>
<evidence type="ECO:0000313" key="5">
    <source>
        <dbReference type="EMBL" id="BCE87686.1"/>
    </source>
</evidence>
<evidence type="ECO:0000313" key="2">
    <source>
        <dbReference type="EMBL" id="BCE26715.1"/>
    </source>
</evidence>
<gene>
    <name evidence="5" type="ORF">XF10B_04840</name>
    <name evidence="2" type="ORF">XF2B_04840</name>
    <name evidence="3" type="ORF">XF3B_04860</name>
    <name evidence="4" type="ORF">XF8B_05470</name>
</gene>
<evidence type="ECO:0000256" key="1">
    <source>
        <dbReference type="SAM" id="MobiDB-lite"/>
    </source>
</evidence>
<proteinExistence type="predicted"/>
<evidence type="ECO:0000313" key="3">
    <source>
        <dbReference type="EMBL" id="BCE35455.1"/>
    </source>
</evidence>
<dbReference type="EMBL" id="AP023092">
    <property type="protein sequence ID" value="BCE26715.1"/>
    <property type="molecule type" value="Genomic_DNA"/>
</dbReference>
<dbReference type="EMBL" id="AP023099">
    <property type="protein sequence ID" value="BCE87686.1"/>
    <property type="molecule type" value="Genomic_DNA"/>
</dbReference>